<protein>
    <submittedName>
        <fullName evidence="2">Uracil phosphoribosyltransferase-domain-containing protein</fullName>
    </submittedName>
</protein>
<dbReference type="GO" id="GO:0036424">
    <property type="term" value="F:L-phosphoserine phosphatase activity"/>
    <property type="evidence" value="ECO:0007669"/>
    <property type="project" value="TreeGrafter"/>
</dbReference>
<evidence type="ECO:0000313" key="3">
    <source>
        <dbReference type="Proteomes" id="UP001175000"/>
    </source>
</evidence>
<dbReference type="Gene3D" id="3.40.50.1000">
    <property type="entry name" value="HAD superfamily/HAD-like"/>
    <property type="match status" value="1"/>
</dbReference>
<dbReference type="GO" id="GO:0016757">
    <property type="term" value="F:glycosyltransferase activity"/>
    <property type="evidence" value="ECO:0007669"/>
    <property type="project" value="UniProtKB-KW"/>
</dbReference>
<dbReference type="EMBL" id="JAULSU010000004">
    <property type="protein sequence ID" value="KAK0619460.1"/>
    <property type="molecule type" value="Genomic_DNA"/>
</dbReference>
<dbReference type="Gene3D" id="3.40.50.300">
    <property type="entry name" value="P-loop containing nucleotide triphosphate hydrolases"/>
    <property type="match status" value="1"/>
</dbReference>
<dbReference type="SUPFAM" id="SSF56784">
    <property type="entry name" value="HAD-like"/>
    <property type="match status" value="1"/>
</dbReference>
<keyword evidence="2" id="KW-0808">Transferase</keyword>
<dbReference type="InterPro" id="IPR023214">
    <property type="entry name" value="HAD_sf"/>
</dbReference>
<dbReference type="GO" id="GO:0006564">
    <property type="term" value="P:L-serine biosynthetic process"/>
    <property type="evidence" value="ECO:0007669"/>
    <property type="project" value="TreeGrafter"/>
</dbReference>
<sequence length="702" mass="76756">MAPSDEKPIVVGIYGVPGTGKSFLLRELKKRDTAGHLVIFEGSETIASVTPGGLEAFKTLPESEKTRYRQLAIAKIQQRAAEEAKVALVAGHLLFWSEEEGPGTPVMTQDDMEVYTHMIYLHALPATVAERRKKDITRSRPPLSVSHIERWQRDEAVELQRICEQNSILFIGLQYLASDVTITKVERLLAAFRKRARDHLLAAEHKLDTIVMDQQRYKSLEKILVFDGDKTLAAQDTGKLFWNLAYSPATPVANSDPLKKLFGGPMGYREPAFRQAALLYTEMANPVSEGNDGFNLLCDATALEVTLRPEMLLLLHRAVGSPNTAAIVVTCGLQRIWESTLKRVGLSDQVKVIGASHAYDASAIVVTPETKSHIVRHLRNDYQLTVWAFGDGVVDIPMMIAANHAIVVVGGPSQSMEEGLKVALYQQDPPLRNARQALCLDQSTKSRAIPRLNTKDIPAVDLTSNEFLDEVFQDARTGGTDNTDNTDNGHGDRIHHATALAASKILATAQRDARISGHALRTAHQRAGWYLSMTFISDIIGAEEIPEGIPHVQGSMTTGHRLRSEKNTLIVALMRGGEPMALGVSEAFPSAGFLHAKVATDLSKKHLEGVETVMLVDSVVNSGKTVVEFVQRVRHVGGKGVRIVVVAGVVQAGAVDREAEFGAMVEGDKTLDIVALRLSENQFTGRGGTDTGNRLFNTTRLE</sequence>
<keyword evidence="3" id="KW-1185">Reference proteome</keyword>
<dbReference type="SUPFAM" id="SSF53271">
    <property type="entry name" value="PRTase-like"/>
    <property type="match status" value="1"/>
</dbReference>
<dbReference type="Pfam" id="PF14681">
    <property type="entry name" value="UPRTase"/>
    <property type="match status" value="1"/>
</dbReference>
<dbReference type="AlphaFoldDB" id="A0AA40BZQ9"/>
<dbReference type="InterPro" id="IPR036412">
    <property type="entry name" value="HAD-like_sf"/>
</dbReference>
<dbReference type="GO" id="GO:0000287">
    <property type="term" value="F:magnesium ion binding"/>
    <property type="evidence" value="ECO:0007669"/>
    <property type="project" value="TreeGrafter"/>
</dbReference>
<dbReference type="Pfam" id="PF12710">
    <property type="entry name" value="HAD"/>
    <property type="match status" value="1"/>
</dbReference>
<accession>A0AA40BZQ9</accession>
<dbReference type="Proteomes" id="UP001175000">
    <property type="component" value="Unassembled WGS sequence"/>
</dbReference>
<proteinExistence type="predicted"/>
<feature type="domain" description="Phosphoribosyltransferase" evidence="1">
    <location>
        <begin position="504"/>
        <end position="698"/>
    </location>
</feature>
<evidence type="ECO:0000259" key="1">
    <source>
        <dbReference type="Pfam" id="PF14681"/>
    </source>
</evidence>
<reference evidence="2" key="1">
    <citation type="submission" date="2023-06" db="EMBL/GenBank/DDBJ databases">
        <title>Genome-scale phylogeny and comparative genomics of the fungal order Sordariales.</title>
        <authorList>
            <consortium name="Lawrence Berkeley National Laboratory"/>
            <person name="Hensen N."/>
            <person name="Bonometti L."/>
            <person name="Westerberg I."/>
            <person name="Brannstrom I.O."/>
            <person name="Guillou S."/>
            <person name="Cros-Aarteil S."/>
            <person name="Calhoun S."/>
            <person name="Haridas S."/>
            <person name="Kuo A."/>
            <person name="Mondo S."/>
            <person name="Pangilinan J."/>
            <person name="Riley R."/>
            <person name="Labutti K."/>
            <person name="Andreopoulos B."/>
            <person name="Lipzen A."/>
            <person name="Chen C."/>
            <person name="Yanf M."/>
            <person name="Daum C."/>
            <person name="Ng V."/>
            <person name="Clum A."/>
            <person name="Steindorff A."/>
            <person name="Ohm R."/>
            <person name="Martin F."/>
            <person name="Silar P."/>
            <person name="Natvig D."/>
            <person name="Lalanne C."/>
            <person name="Gautier V."/>
            <person name="Ament-Velasquez S.L."/>
            <person name="Kruys A."/>
            <person name="Hutchinson M.I."/>
            <person name="Powell A.J."/>
            <person name="Barry K."/>
            <person name="Miller A.N."/>
            <person name="Grigoriev I.V."/>
            <person name="Debuchy R."/>
            <person name="Gladieux P."/>
            <person name="Thoren M.H."/>
            <person name="Johannesson H."/>
        </authorList>
    </citation>
    <scope>NUCLEOTIDE SEQUENCE</scope>
    <source>
        <strain evidence="2">CBS 606.72</strain>
    </source>
</reference>
<dbReference type="CDD" id="cd06223">
    <property type="entry name" value="PRTases_typeI"/>
    <property type="match status" value="1"/>
</dbReference>
<dbReference type="Pfam" id="PF13207">
    <property type="entry name" value="AAA_17"/>
    <property type="match status" value="1"/>
</dbReference>
<dbReference type="InterPro" id="IPR000836">
    <property type="entry name" value="PRTase_dom"/>
</dbReference>
<dbReference type="Gene3D" id="3.40.50.2020">
    <property type="match status" value="1"/>
</dbReference>
<dbReference type="InterPro" id="IPR029057">
    <property type="entry name" value="PRTase-like"/>
</dbReference>
<gene>
    <name evidence="2" type="ORF">B0T14DRAFT_519325</name>
</gene>
<dbReference type="InterPro" id="IPR050582">
    <property type="entry name" value="HAD-like_SerB"/>
</dbReference>
<dbReference type="GO" id="GO:0005737">
    <property type="term" value="C:cytoplasm"/>
    <property type="evidence" value="ECO:0007669"/>
    <property type="project" value="TreeGrafter"/>
</dbReference>
<dbReference type="PANTHER" id="PTHR43344:SF20">
    <property type="entry name" value="URACIL PHOSPHORIBOSYLTRANSFERASE"/>
    <property type="match status" value="1"/>
</dbReference>
<dbReference type="InterPro" id="IPR027417">
    <property type="entry name" value="P-loop_NTPase"/>
</dbReference>
<name>A0AA40BZQ9_9PEZI</name>
<dbReference type="SUPFAM" id="SSF52540">
    <property type="entry name" value="P-loop containing nucleoside triphosphate hydrolases"/>
    <property type="match status" value="1"/>
</dbReference>
<comment type="caution">
    <text evidence="2">The sequence shown here is derived from an EMBL/GenBank/DDBJ whole genome shotgun (WGS) entry which is preliminary data.</text>
</comment>
<organism evidence="2 3">
    <name type="scientific">Immersiella caudata</name>
    <dbReference type="NCBI Taxonomy" id="314043"/>
    <lineage>
        <taxon>Eukaryota</taxon>
        <taxon>Fungi</taxon>
        <taxon>Dikarya</taxon>
        <taxon>Ascomycota</taxon>
        <taxon>Pezizomycotina</taxon>
        <taxon>Sordariomycetes</taxon>
        <taxon>Sordariomycetidae</taxon>
        <taxon>Sordariales</taxon>
        <taxon>Lasiosphaeriaceae</taxon>
        <taxon>Immersiella</taxon>
    </lineage>
</organism>
<dbReference type="PANTHER" id="PTHR43344">
    <property type="entry name" value="PHOSPHOSERINE PHOSPHATASE"/>
    <property type="match status" value="1"/>
</dbReference>
<keyword evidence="2" id="KW-0328">Glycosyltransferase</keyword>
<evidence type="ECO:0000313" key="2">
    <source>
        <dbReference type="EMBL" id="KAK0619460.1"/>
    </source>
</evidence>